<name>A0A8D8T9U4_9HEMI</name>
<sequence>MTSHQSRSFNVSDYDISLGVPGDLHQVHLDDAEESSKWRHYVHRRHLDFDSSRVHMRRIHTPRNVGVHTQDFHSVWWSRIRIGGIRHRSGSKVSGSNPGKLTVRTLTLIMIR</sequence>
<evidence type="ECO:0000313" key="1">
    <source>
        <dbReference type="EMBL" id="CAG6681521.1"/>
    </source>
</evidence>
<organism evidence="1">
    <name type="scientific">Cacopsylla melanoneura</name>
    <dbReference type="NCBI Taxonomy" id="428564"/>
    <lineage>
        <taxon>Eukaryota</taxon>
        <taxon>Metazoa</taxon>
        <taxon>Ecdysozoa</taxon>
        <taxon>Arthropoda</taxon>
        <taxon>Hexapoda</taxon>
        <taxon>Insecta</taxon>
        <taxon>Pterygota</taxon>
        <taxon>Neoptera</taxon>
        <taxon>Paraneoptera</taxon>
        <taxon>Hemiptera</taxon>
        <taxon>Sternorrhyncha</taxon>
        <taxon>Psylloidea</taxon>
        <taxon>Psyllidae</taxon>
        <taxon>Psyllinae</taxon>
        <taxon>Cacopsylla</taxon>
    </lineage>
</organism>
<accession>A0A8D8T9U4</accession>
<dbReference type="EMBL" id="HBUF01255938">
    <property type="protein sequence ID" value="CAG6681521.1"/>
    <property type="molecule type" value="Transcribed_RNA"/>
</dbReference>
<proteinExistence type="predicted"/>
<protein>
    <submittedName>
        <fullName evidence="1">Uncharacterized protein</fullName>
    </submittedName>
</protein>
<dbReference type="AlphaFoldDB" id="A0A8D8T9U4"/>
<reference evidence="1" key="1">
    <citation type="submission" date="2021-05" db="EMBL/GenBank/DDBJ databases">
        <authorList>
            <person name="Alioto T."/>
            <person name="Alioto T."/>
            <person name="Gomez Garrido J."/>
        </authorList>
    </citation>
    <scope>NUCLEOTIDE SEQUENCE</scope>
</reference>